<keyword evidence="9 11" id="KW-0411">Iron-sulfur</keyword>
<organism evidence="14 15">
    <name type="scientific">Syntrophorhabdus aromaticivorans</name>
    <dbReference type="NCBI Taxonomy" id="328301"/>
    <lineage>
        <taxon>Bacteria</taxon>
        <taxon>Pseudomonadati</taxon>
        <taxon>Thermodesulfobacteriota</taxon>
        <taxon>Syntrophorhabdia</taxon>
        <taxon>Syntrophorhabdales</taxon>
        <taxon>Syntrophorhabdaceae</taxon>
        <taxon>Syntrophorhabdus</taxon>
    </lineage>
</organism>
<feature type="binding site" evidence="11">
    <location>
        <position position="132"/>
    </location>
    <ligand>
        <name>[4Fe-4S] cluster</name>
        <dbReference type="ChEBI" id="CHEBI:49883"/>
        <note>4Fe-4S-S-AdoMet</note>
    </ligand>
</feature>
<dbReference type="CDD" id="cd01335">
    <property type="entry name" value="Radical_SAM"/>
    <property type="match status" value="1"/>
</dbReference>
<comment type="similarity">
    <text evidence="3">Belongs to the radical SAM superfamily. KamA family.</text>
</comment>
<dbReference type="GO" id="GO:0051539">
    <property type="term" value="F:4 iron, 4 sulfur cluster binding"/>
    <property type="evidence" value="ECO:0007669"/>
    <property type="project" value="UniProtKB-KW"/>
</dbReference>
<dbReference type="PANTHER" id="PTHR30538:SF1">
    <property type="entry name" value="L-LYSINE 2,3-AMINOMUTASE"/>
    <property type="match status" value="1"/>
</dbReference>
<evidence type="ECO:0000313" key="14">
    <source>
        <dbReference type="EMBL" id="NLW35551.1"/>
    </source>
</evidence>
<feature type="binding site" evidence="11">
    <location>
        <position position="129"/>
    </location>
    <ligand>
        <name>[4Fe-4S] cluster</name>
        <dbReference type="ChEBI" id="CHEBI:49883"/>
        <note>4Fe-4S-S-AdoMet</note>
    </ligand>
</feature>
<keyword evidence="10" id="KW-0413">Isomerase</keyword>
<keyword evidence="8" id="KW-0408">Iron</keyword>
<comment type="cofactor">
    <cofactor evidence="1 12">
        <name>pyridoxal 5'-phosphate</name>
        <dbReference type="ChEBI" id="CHEBI:597326"/>
    </cofactor>
</comment>
<proteinExistence type="inferred from homology"/>
<evidence type="ECO:0000256" key="11">
    <source>
        <dbReference type="PIRSR" id="PIRSR004911-1"/>
    </source>
</evidence>
<dbReference type="InterPro" id="IPR007197">
    <property type="entry name" value="rSAM"/>
</dbReference>
<reference evidence="14" key="2">
    <citation type="submission" date="2020-01" db="EMBL/GenBank/DDBJ databases">
        <authorList>
            <person name="Campanaro S."/>
        </authorList>
    </citation>
    <scope>NUCLEOTIDE SEQUENCE</scope>
    <source>
        <strain evidence="14">AS06rmzACSIP_7</strain>
    </source>
</reference>
<protein>
    <submittedName>
        <fullName evidence="14">KamA family radical SAM protein</fullName>
    </submittedName>
</protein>
<dbReference type="PIRSF" id="PIRSF004911">
    <property type="entry name" value="DUF160"/>
    <property type="match status" value="1"/>
</dbReference>
<dbReference type="GO" id="GO:0016853">
    <property type="term" value="F:isomerase activity"/>
    <property type="evidence" value="ECO:0007669"/>
    <property type="project" value="UniProtKB-KW"/>
</dbReference>
<evidence type="ECO:0000256" key="8">
    <source>
        <dbReference type="ARBA" id="ARBA00023004"/>
    </source>
</evidence>
<keyword evidence="5" id="KW-0949">S-adenosyl-L-methionine</keyword>
<dbReference type="Pfam" id="PF04055">
    <property type="entry name" value="Radical_SAM"/>
    <property type="match status" value="1"/>
</dbReference>
<dbReference type="Proteomes" id="UP000777265">
    <property type="component" value="Unassembled WGS sequence"/>
</dbReference>
<dbReference type="SFLD" id="SFLDS00029">
    <property type="entry name" value="Radical_SAM"/>
    <property type="match status" value="1"/>
</dbReference>
<dbReference type="SUPFAM" id="SSF102114">
    <property type="entry name" value="Radical SAM enzymes"/>
    <property type="match status" value="1"/>
</dbReference>
<gene>
    <name evidence="14" type="ORF">GXY80_08750</name>
</gene>
<evidence type="ECO:0000256" key="12">
    <source>
        <dbReference type="PIRSR" id="PIRSR603739-50"/>
    </source>
</evidence>
<dbReference type="PANTHER" id="PTHR30538">
    <property type="entry name" value="LYSINE 2,3-AMINOMUTASE-RELATED"/>
    <property type="match status" value="1"/>
</dbReference>
<comment type="caution">
    <text evidence="14">The sequence shown here is derived from an EMBL/GenBank/DDBJ whole genome shotgun (WGS) entry which is preliminary data.</text>
</comment>
<name>A0A971S0X4_9BACT</name>
<dbReference type="InterPro" id="IPR013785">
    <property type="entry name" value="Aldolase_TIM"/>
</dbReference>
<evidence type="ECO:0000256" key="5">
    <source>
        <dbReference type="ARBA" id="ARBA00022691"/>
    </source>
</evidence>
<dbReference type="NCBIfam" id="TIGR00238">
    <property type="entry name" value="KamA family radical SAM protein"/>
    <property type="match status" value="1"/>
</dbReference>
<dbReference type="InterPro" id="IPR003739">
    <property type="entry name" value="Lys_aminomutase/Glu_NH3_mut"/>
</dbReference>
<dbReference type="PROSITE" id="PS51918">
    <property type="entry name" value="RADICAL_SAM"/>
    <property type="match status" value="1"/>
</dbReference>
<keyword evidence="6 11" id="KW-0479">Metal-binding</keyword>
<feature type="binding site" evidence="11">
    <location>
        <position position="125"/>
    </location>
    <ligand>
        <name>[4Fe-4S] cluster</name>
        <dbReference type="ChEBI" id="CHEBI:49883"/>
        <note>4Fe-4S-S-AdoMet</note>
    </ligand>
</feature>
<dbReference type="AlphaFoldDB" id="A0A971S0X4"/>
<feature type="modified residue" description="N6-(pyridoxal phosphate)lysine" evidence="12">
    <location>
        <position position="335"/>
    </location>
</feature>
<evidence type="ECO:0000256" key="1">
    <source>
        <dbReference type="ARBA" id="ARBA00001933"/>
    </source>
</evidence>
<evidence type="ECO:0000256" key="7">
    <source>
        <dbReference type="ARBA" id="ARBA00022898"/>
    </source>
</evidence>
<reference evidence="14" key="1">
    <citation type="journal article" date="2020" name="Biotechnol. Biofuels">
        <title>New insights from the biogas microbiome by comprehensive genome-resolved metagenomics of nearly 1600 species originating from multiple anaerobic digesters.</title>
        <authorList>
            <person name="Campanaro S."/>
            <person name="Treu L."/>
            <person name="Rodriguez-R L.M."/>
            <person name="Kovalovszki A."/>
            <person name="Ziels R.M."/>
            <person name="Maus I."/>
            <person name="Zhu X."/>
            <person name="Kougias P.G."/>
            <person name="Basile A."/>
            <person name="Luo G."/>
            <person name="Schluter A."/>
            <person name="Konstantinidis K.T."/>
            <person name="Angelidaki I."/>
        </authorList>
    </citation>
    <scope>NUCLEOTIDE SEQUENCE</scope>
    <source>
        <strain evidence="14">AS06rmzACSIP_7</strain>
    </source>
</reference>
<evidence type="ECO:0000256" key="6">
    <source>
        <dbReference type="ARBA" id="ARBA00022723"/>
    </source>
</evidence>
<accession>A0A971S0X4</accession>
<keyword evidence="7 12" id="KW-0663">Pyridoxal phosphate</keyword>
<comment type="cofactor">
    <cofactor evidence="2">
        <name>[4Fe-4S] cluster</name>
        <dbReference type="ChEBI" id="CHEBI:49883"/>
    </cofactor>
</comment>
<dbReference type="Gene3D" id="3.20.20.70">
    <property type="entry name" value="Aldolase class I"/>
    <property type="match status" value="1"/>
</dbReference>
<evidence type="ECO:0000256" key="3">
    <source>
        <dbReference type="ARBA" id="ARBA00008703"/>
    </source>
</evidence>
<evidence type="ECO:0000256" key="10">
    <source>
        <dbReference type="ARBA" id="ARBA00023235"/>
    </source>
</evidence>
<dbReference type="EMBL" id="JAAYEE010000140">
    <property type="protein sequence ID" value="NLW35551.1"/>
    <property type="molecule type" value="Genomic_DNA"/>
</dbReference>
<dbReference type="SFLD" id="SFLDG01070">
    <property type="entry name" value="PLP-dependent"/>
    <property type="match status" value="1"/>
</dbReference>
<evidence type="ECO:0000313" key="15">
    <source>
        <dbReference type="Proteomes" id="UP000777265"/>
    </source>
</evidence>
<evidence type="ECO:0000256" key="2">
    <source>
        <dbReference type="ARBA" id="ARBA00001966"/>
    </source>
</evidence>
<keyword evidence="4 11" id="KW-0004">4Fe-4S</keyword>
<dbReference type="InterPro" id="IPR058240">
    <property type="entry name" value="rSAM_sf"/>
</dbReference>
<evidence type="ECO:0000256" key="9">
    <source>
        <dbReference type="ARBA" id="ARBA00023014"/>
    </source>
</evidence>
<dbReference type="GO" id="GO:0046872">
    <property type="term" value="F:metal ion binding"/>
    <property type="evidence" value="ECO:0007669"/>
    <property type="project" value="UniProtKB-KW"/>
</dbReference>
<sequence length="380" mass="42939">MGEEQKGSFRTATLELLKKKEGRLTTLPFITRVADLANHLSLSKQSKSEIDRVSRVFPFRIPEFYLQLMDKGNPVCPIRMQSLPSLEELEGTGETDPLGEQRISITPSFLKKYPGRGVFLAGARCAMYCRFCNRRRLVGRQWNPKLSWEESFLQMERQADLKEIIVSGGDPFMLPVCDFAYVMERLRAINRIRIVRVSTRIPVVYPEGLLEGQLKALSGMPSLWIVIHINHPREISPEFIDAVRRLKGIGANMLSQTVLLRRVNDCARILRNLFETLVSLGIKPYYLFQLDEVAGAGHFKVRIEEGIRIMRHLRENCSGLAIPHYALDITGGLGKIPLDYRYIKGRKGEEVHVESPAGVAGMYTDNGKKSECASCGICKG</sequence>
<evidence type="ECO:0000259" key="13">
    <source>
        <dbReference type="PROSITE" id="PS51918"/>
    </source>
</evidence>
<feature type="domain" description="Radical SAM core" evidence="13">
    <location>
        <begin position="111"/>
        <end position="320"/>
    </location>
</feature>
<evidence type="ECO:0000256" key="4">
    <source>
        <dbReference type="ARBA" id="ARBA00022485"/>
    </source>
</evidence>